<dbReference type="InParanoid" id="K5VTE3"/>
<dbReference type="OrthoDB" id="425534at2759"/>
<keyword evidence="2" id="KW-1185">Reference proteome</keyword>
<reference evidence="1 2" key="1">
    <citation type="journal article" date="2012" name="BMC Genomics">
        <title>Comparative genomics of the white-rot fungi, Phanerochaete carnosa and P. chrysosporium, to elucidate the genetic basis of the distinct wood types they colonize.</title>
        <authorList>
            <person name="Suzuki H."/>
            <person name="MacDonald J."/>
            <person name="Syed K."/>
            <person name="Salamov A."/>
            <person name="Hori C."/>
            <person name="Aerts A."/>
            <person name="Henrissat B."/>
            <person name="Wiebenga A."/>
            <person name="vanKuyk P.A."/>
            <person name="Barry K."/>
            <person name="Lindquist E."/>
            <person name="LaButti K."/>
            <person name="Lapidus A."/>
            <person name="Lucas S."/>
            <person name="Coutinho P."/>
            <person name="Gong Y."/>
            <person name="Samejima M."/>
            <person name="Mahadevan R."/>
            <person name="Abou-Zaid M."/>
            <person name="de Vries R.P."/>
            <person name="Igarashi K."/>
            <person name="Yadav J.S."/>
            <person name="Grigoriev I.V."/>
            <person name="Master E.R."/>
        </authorList>
    </citation>
    <scope>NUCLEOTIDE SEQUENCE [LARGE SCALE GENOMIC DNA]</scope>
    <source>
        <strain evidence="1 2">HHB-10118-sp</strain>
    </source>
</reference>
<gene>
    <name evidence="1" type="ORF">PHACADRAFT_201510</name>
</gene>
<dbReference type="RefSeq" id="XP_007401861.1">
    <property type="nucleotide sequence ID" value="XM_007401799.1"/>
</dbReference>
<protein>
    <submittedName>
        <fullName evidence="1">Uncharacterized protein</fullName>
    </submittedName>
</protein>
<sequence length="364" mass="39659">MPRVMSSVLAISRSNAYGIRGIIVASSPSWAPHRVAVMSPHVKPSQVTQSALTHSSVPPTWNINVKDSKDPRTLLENKSRNGSRRAVSRHVVLLAGTFALAAEAGAAQQHEFAGVDAALQSTTMRTDHGMFSLVVISLIKVPSKISRATGTTILFTPGGPSGLGVGFDPRGVSRTAPPIVVFEDQVEDATWRGISARWRTLRRTRRLTPCHGCVVDSENYRPRLWSNNLLDADLALHTILDGCIAAGPLNCALYESTTEKVHARPTAIFDSLKKQPLPVYRNETRKDSRTATGHRADAYLMSCTYAGDPRPPVIATPDALTAIACMDTDAPRAADTAEDLEEHLVQMREHSEFAEQWPLRVLCT</sequence>
<accession>K5VTE3</accession>
<proteinExistence type="predicted"/>
<name>K5VTE3_PHACS</name>
<dbReference type="AlphaFoldDB" id="K5VTE3"/>
<evidence type="ECO:0000313" key="2">
    <source>
        <dbReference type="Proteomes" id="UP000008370"/>
    </source>
</evidence>
<dbReference type="EMBL" id="JH930480">
    <property type="protein sequence ID" value="EKM49809.1"/>
    <property type="molecule type" value="Genomic_DNA"/>
</dbReference>
<dbReference type="HOGENOM" id="CLU_760974_0_0_1"/>
<dbReference type="Proteomes" id="UP000008370">
    <property type="component" value="Unassembled WGS sequence"/>
</dbReference>
<evidence type="ECO:0000313" key="1">
    <source>
        <dbReference type="EMBL" id="EKM49809.1"/>
    </source>
</evidence>
<dbReference type="KEGG" id="pco:PHACADRAFT_201510"/>
<dbReference type="GeneID" id="18911614"/>
<organism evidence="1 2">
    <name type="scientific">Phanerochaete carnosa (strain HHB-10118-sp)</name>
    <name type="common">White-rot fungus</name>
    <name type="synonym">Peniophora carnosa</name>
    <dbReference type="NCBI Taxonomy" id="650164"/>
    <lineage>
        <taxon>Eukaryota</taxon>
        <taxon>Fungi</taxon>
        <taxon>Dikarya</taxon>
        <taxon>Basidiomycota</taxon>
        <taxon>Agaricomycotina</taxon>
        <taxon>Agaricomycetes</taxon>
        <taxon>Polyporales</taxon>
        <taxon>Phanerochaetaceae</taxon>
        <taxon>Phanerochaete</taxon>
    </lineage>
</organism>